<accession>A0A9D4SMJ8</accession>
<dbReference type="EMBL" id="JABSTV010001303">
    <property type="protein sequence ID" value="KAH7934410.1"/>
    <property type="molecule type" value="Genomic_DNA"/>
</dbReference>
<reference evidence="2" key="1">
    <citation type="journal article" date="2020" name="Cell">
        <title>Large-Scale Comparative Analyses of Tick Genomes Elucidate Their Genetic Diversity and Vector Capacities.</title>
        <authorList>
            <consortium name="Tick Genome and Microbiome Consortium (TIGMIC)"/>
            <person name="Jia N."/>
            <person name="Wang J."/>
            <person name="Shi W."/>
            <person name="Du L."/>
            <person name="Sun Y."/>
            <person name="Zhan W."/>
            <person name="Jiang J.F."/>
            <person name="Wang Q."/>
            <person name="Zhang B."/>
            <person name="Ji P."/>
            <person name="Bell-Sakyi L."/>
            <person name="Cui X.M."/>
            <person name="Yuan T.T."/>
            <person name="Jiang B.G."/>
            <person name="Yang W.F."/>
            <person name="Lam T.T."/>
            <person name="Chang Q.C."/>
            <person name="Ding S.J."/>
            <person name="Wang X.J."/>
            <person name="Zhu J.G."/>
            <person name="Ruan X.D."/>
            <person name="Zhao L."/>
            <person name="Wei J.T."/>
            <person name="Ye R.Z."/>
            <person name="Que T.C."/>
            <person name="Du C.H."/>
            <person name="Zhou Y.H."/>
            <person name="Cheng J.X."/>
            <person name="Dai P.F."/>
            <person name="Guo W.B."/>
            <person name="Han X.H."/>
            <person name="Huang E.J."/>
            <person name="Li L.F."/>
            <person name="Wei W."/>
            <person name="Gao Y.C."/>
            <person name="Liu J.Z."/>
            <person name="Shao H.Z."/>
            <person name="Wang X."/>
            <person name="Wang C.C."/>
            <person name="Yang T.C."/>
            <person name="Huo Q.B."/>
            <person name="Li W."/>
            <person name="Chen H.Y."/>
            <person name="Chen S.E."/>
            <person name="Zhou L.G."/>
            <person name="Ni X.B."/>
            <person name="Tian J.H."/>
            <person name="Sheng Y."/>
            <person name="Liu T."/>
            <person name="Pan Y.S."/>
            <person name="Xia L.Y."/>
            <person name="Li J."/>
            <person name="Zhao F."/>
            <person name="Cao W.C."/>
        </authorList>
    </citation>
    <scope>NUCLEOTIDE SEQUENCE</scope>
    <source>
        <strain evidence="2">Rsan-2018</strain>
    </source>
</reference>
<feature type="compositionally biased region" description="Basic and acidic residues" evidence="1">
    <location>
        <begin position="95"/>
        <end position="108"/>
    </location>
</feature>
<keyword evidence="3" id="KW-1185">Reference proteome</keyword>
<reference evidence="2" key="2">
    <citation type="submission" date="2021-09" db="EMBL/GenBank/DDBJ databases">
        <authorList>
            <person name="Jia N."/>
            <person name="Wang J."/>
            <person name="Shi W."/>
            <person name="Du L."/>
            <person name="Sun Y."/>
            <person name="Zhan W."/>
            <person name="Jiang J."/>
            <person name="Wang Q."/>
            <person name="Zhang B."/>
            <person name="Ji P."/>
            <person name="Sakyi L.B."/>
            <person name="Cui X."/>
            <person name="Yuan T."/>
            <person name="Jiang B."/>
            <person name="Yang W."/>
            <person name="Lam T.T.-Y."/>
            <person name="Chang Q."/>
            <person name="Ding S."/>
            <person name="Wang X."/>
            <person name="Zhu J."/>
            <person name="Ruan X."/>
            <person name="Zhao L."/>
            <person name="Wei J."/>
            <person name="Que T."/>
            <person name="Du C."/>
            <person name="Cheng J."/>
            <person name="Dai P."/>
            <person name="Han X."/>
            <person name="Huang E."/>
            <person name="Gao Y."/>
            <person name="Liu J."/>
            <person name="Shao H."/>
            <person name="Ye R."/>
            <person name="Li L."/>
            <person name="Wei W."/>
            <person name="Wang X."/>
            <person name="Wang C."/>
            <person name="Huo Q."/>
            <person name="Li W."/>
            <person name="Guo W."/>
            <person name="Chen H."/>
            <person name="Chen S."/>
            <person name="Zhou L."/>
            <person name="Zhou L."/>
            <person name="Ni X."/>
            <person name="Tian J."/>
            <person name="Zhou Y."/>
            <person name="Sheng Y."/>
            <person name="Liu T."/>
            <person name="Pan Y."/>
            <person name="Xia L."/>
            <person name="Li J."/>
            <person name="Zhao F."/>
            <person name="Cao W."/>
        </authorList>
    </citation>
    <scope>NUCLEOTIDE SEQUENCE</scope>
    <source>
        <strain evidence="2">Rsan-2018</strain>
        <tissue evidence="2">Larvae</tissue>
    </source>
</reference>
<organism evidence="2 3">
    <name type="scientific">Rhipicephalus sanguineus</name>
    <name type="common">Brown dog tick</name>
    <name type="synonym">Ixodes sanguineus</name>
    <dbReference type="NCBI Taxonomy" id="34632"/>
    <lineage>
        <taxon>Eukaryota</taxon>
        <taxon>Metazoa</taxon>
        <taxon>Ecdysozoa</taxon>
        <taxon>Arthropoda</taxon>
        <taxon>Chelicerata</taxon>
        <taxon>Arachnida</taxon>
        <taxon>Acari</taxon>
        <taxon>Parasitiformes</taxon>
        <taxon>Ixodida</taxon>
        <taxon>Ixodoidea</taxon>
        <taxon>Ixodidae</taxon>
        <taxon>Rhipicephalinae</taxon>
        <taxon>Rhipicephalus</taxon>
        <taxon>Rhipicephalus</taxon>
    </lineage>
</organism>
<evidence type="ECO:0000256" key="1">
    <source>
        <dbReference type="SAM" id="MobiDB-lite"/>
    </source>
</evidence>
<name>A0A9D4SMJ8_RHISA</name>
<proteinExistence type="predicted"/>
<comment type="caution">
    <text evidence="2">The sequence shown here is derived from an EMBL/GenBank/DDBJ whole genome shotgun (WGS) entry which is preliminary data.</text>
</comment>
<feature type="region of interest" description="Disordered" evidence="1">
    <location>
        <begin position="82"/>
        <end position="112"/>
    </location>
</feature>
<dbReference type="Proteomes" id="UP000821837">
    <property type="component" value="Unassembled WGS sequence"/>
</dbReference>
<sequence length="417" mass="46884">MAQLRERAIGSRPHGRCSLANRKGSGQGSTSLQPLLVAGDIANFEDLGCGFPMYNYAKHFLMDRMATLRIYNLRSDSFRLPSKETPQVRKARPSVKNERQTPGYDEHVPSATFNGTPIPKVETIRVLGLQIQKDGFGAANLPRLQRMPSQLTYFVRRVVSHNSGLEEQDKLRVIQALLTMPRSPHRGTSTWPGPARMRYVLAGISETERRGQLNDIFGVEERGMNRSPINATQRSPDHQRADLVKLTPVHERTSHRLRGDSPKFNPLHFAPTGTQTTYVATMTGQITTAQVVLNQPQKPPVFHGYSLEGVKDWLDLLKRVWSLSVRSDIEPLRKVIRSVIGEELSVLQAPQTITALSVVNVVRDDLRQVIWEPEREQQPIRRIPTYSEVLRQPALHSNVAVAMAAATRGHQVVHLVH</sequence>
<gene>
    <name evidence="2" type="ORF">HPB52_024242</name>
</gene>
<evidence type="ECO:0000313" key="2">
    <source>
        <dbReference type="EMBL" id="KAH7934410.1"/>
    </source>
</evidence>
<protein>
    <submittedName>
        <fullName evidence="2">Uncharacterized protein</fullName>
    </submittedName>
</protein>
<feature type="region of interest" description="Disordered" evidence="1">
    <location>
        <begin position="1"/>
        <end position="30"/>
    </location>
</feature>
<dbReference type="AlphaFoldDB" id="A0A9D4SMJ8"/>
<evidence type="ECO:0000313" key="3">
    <source>
        <dbReference type="Proteomes" id="UP000821837"/>
    </source>
</evidence>